<dbReference type="SUPFAM" id="SSF55874">
    <property type="entry name" value="ATPase domain of HSP90 chaperone/DNA topoisomerase II/histidine kinase"/>
    <property type="match status" value="1"/>
</dbReference>
<dbReference type="SMART" id="SM00388">
    <property type="entry name" value="HisKA"/>
    <property type="match status" value="1"/>
</dbReference>
<feature type="coiled-coil region" evidence="16">
    <location>
        <begin position="528"/>
        <end position="565"/>
    </location>
</feature>
<evidence type="ECO:0000256" key="15">
    <source>
        <dbReference type="ARBA" id="ARBA00073143"/>
    </source>
</evidence>
<name>A0A2U3B9V0_9VIBR</name>
<feature type="transmembrane region" description="Helical" evidence="17">
    <location>
        <begin position="326"/>
        <end position="346"/>
    </location>
</feature>
<keyword evidence="13" id="KW-0902">Two-component regulatory system</keyword>
<dbReference type="EC" id="2.7.13.3" evidence="3"/>
<dbReference type="Pfam" id="PF02518">
    <property type="entry name" value="HATPase_c"/>
    <property type="match status" value="1"/>
</dbReference>
<keyword evidence="8 17" id="KW-0812">Transmembrane</keyword>
<evidence type="ECO:0000259" key="19">
    <source>
        <dbReference type="PROSITE" id="PS50885"/>
    </source>
</evidence>
<evidence type="ECO:0000256" key="17">
    <source>
        <dbReference type="SAM" id="Phobius"/>
    </source>
</evidence>
<keyword evidence="21" id="KW-1185">Reference proteome</keyword>
<evidence type="ECO:0000259" key="18">
    <source>
        <dbReference type="PROSITE" id="PS50109"/>
    </source>
</evidence>
<dbReference type="EMBL" id="QFWT01000004">
    <property type="protein sequence ID" value="PWI33579.1"/>
    <property type="molecule type" value="Genomic_DNA"/>
</dbReference>
<sequence>MKLKHHQTIGAKLVLAFSCSTLLLAIVTIVAGGTWHQLDNQVARLLDTSVPKYNASYQLESRSSDIRRKVQRLRTITSKVELEEQSRKLDEQLAQISKAVPDKTPDSSSSEGDIARLTDAYQLLSQQVSYYSQDVFKRIDLKRQRDLVVEQLDWLHQDIRSELIPLRQEYHWQTERAPDSQQVEEALSRLNDIQAILDLESTLYELTLSVMASQTISQLTNGMKVVQIRLKNLSTLSQPLFSNPTAVAYRQLLAELTSLLSPEGQFQQLTQDVLLHNQLIQTKQVSIEEQLQTIHQQIAVLVDDADNQFLQIKNQTTRLTQYGNQVLLACFILSILISLFLTYYFVNKRIVGRLNNLSRSIDAIIKNDLSQPIRIDGNDEIGRLSGKLIEYGNKVREVQRTNALNLINNTTASLITCDLSGGVESANLSARNRLGLDDMTIARLIWHCFPTKSQDHIKALFAADSELLSLRRAEATLSIETGSEPCYLHCDFRLFTQGLHNKVIVTITDITQQELANRLLEFRVQQKTADLVQKNQHLEEEISERERAEAHLQATQNELIQAAKMAVVGQTMTSLAHELNQPLNAMSSYIYSARLLCEQDPSKTRESLDHIDNLMIRMGKIINSLKNFARKTDARAQPEAVELTAVIENAMTIVNTRARREQIQLQSYIYTPIWLSANAVSLEQVLINLLVNSCDALQEKDRTDDKRVTIELLNYTENRVTFTVSDSGDGFDEHIIHQLFTPFTTSKEIGLGLGLSICRSLMERYSGNIYLASNLSGGALVVLELPYEPH</sequence>
<keyword evidence="11" id="KW-0067">ATP-binding</keyword>
<dbReference type="InterPro" id="IPR017116">
    <property type="entry name" value="Sig_transdc_His_kinase_PgtB"/>
</dbReference>
<evidence type="ECO:0000256" key="10">
    <source>
        <dbReference type="ARBA" id="ARBA00022777"/>
    </source>
</evidence>
<keyword evidence="16" id="KW-0175">Coiled coil</keyword>
<keyword evidence="6" id="KW-0597">Phosphoprotein</keyword>
<dbReference type="Pfam" id="PF00512">
    <property type="entry name" value="HisKA"/>
    <property type="match status" value="1"/>
</dbReference>
<evidence type="ECO:0000256" key="16">
    <source>
        <dbReference type="SAM" id="Coils"/>
    </source>
</evidence>
<dbReference type="InterPro" id="IPR038188">
    <property type="entry name" value="TorS_sensor_sf"/>
</dbReference>
<dbReference type="PROSITE" id="PS50109">
    <property type="entry name" value="HIS_KIN"/>
    <property type="match status" value="1"/>
</dbReference>
<dbReference type="InterPro" id="IPR036890">
    <property type="entry name" value="HATPase_C_sf"/>
</dbReference>
<evidence type="ECO:0000256" key="14">
    <source>
        <dbReference type="ARBA" id="ARBA00023136"/>
    </source>
</evidence>
<dbReference type="OrthoDB" id="9772100at2"/>
<dbReference type="InterPro" id="IPR003594">
    <property type="entry name" value="HATPase_dom"/>
</dbReference>
<comment type="caution">
    <text evidence="20">The sequence shown here is derived from an EMBL/GenBank/DDBJ whole genome shotgun (WGS) entry which is preliminary data.</text>
</comment>
<dbReference type="PANTHER" id="PTHR43065:SF10">
    <property type="entry name" value="PEROXIDE STRESS-ACTIVATED HISTIDINE KINASE MAK3"/>
    <property type="match status" value="1"/>
</dbReference>
<dbReference type="CDD" id="cd06225">
    <property type="entry name" value="HAMP"/>
    <property type="match status" value="1"/>
</dbReference>
<dbReference type="Gene3D" id="1.10.287.130">
    <property type="match status" value="1"/>
</dbReference>
<evidence type="ECO:0000256" key="3">
    <source>
        <dbReference type="ARBA" id="ARBA00012438"/>
    </source>
</evidence>
<dbReference type="Gene3D" id="3.30.565.10">
    <property type="entry name" value="Histidine kinase-like ATPase, C-terminal domain"/>
    <property type="match status" value="1"/>
</dbReference>
<keyword evidence="10 20" id="KW-0418">Kinase</keyword>
<keyword evidence="5" id="KW-0997">Cell inner membrane</keyword>
<keyword evidence="4" id="KW-1003">Cell membrane</keyword>
<reference evidence="20 21" key="1">
    <citation type="submission" date="2018-05" db="EMBL/GenBank/DDBJ databases">
        <title>Vibrio limimaris sp. nov., isolated from marine sediment.</title>
        <authorList>
            <person name="Li C.-M."/>
        </authorList>
    </citation>
    <scope>NUCLEOTIDE SEQUENCE [LARGE SCALE GENOMIC DNA]</scope>
    <source>
        <strain evidence="20 21">E4404</strain>
    </source>
</reference>
<evidence type="ECO:0000256" key="12">
    <source>
        <dbReference type="ARBA" id="ARBA00022989"/>
    </source>
</evidence>
<evidence type="ECO:0000256" key="11">
    <source>
        <dbReference type="ARBA" id="ARBA00022840"/>
    </source>
</evidence>
<evidence type="ECO:0000256" key="5">
    <source>
        <dbReference type="ARBA" id="ARBA00022519"/>
    </source>
</evidence>
<feature type="domain" description="HAMP" evidence="19">
    <location>
        <begin position="348"/>
        <end position="400"/>
    </location>
</feature>
<comment type="subcellular location">
    <subcellularLocation>
        <location evidence="2">Cell inner membrane</location>
        <topology evidence="2">Multi-pass membrane protein</topology>
    </subcellularLocation>
</comment>
<protein>
    <recommendedName>
        <fullName evidence="15">C4-dicarboxylate transport sensor protein DctB</fullName>
        <ecNumber evidence="3">2.7.13.3</ecNumber>
    </recommendedName>
</protein>
<dbReference type="GO" id="GO:0000155">
    <property type="term" value="F:phosphorelay sensor kinase activity"/>
    <property type="evidence" value="ECO:0007669"/>
    <property type="project" value="InterPro"/>
</dbReference>
<keyword evidence="7" id="KW-0808">Transferase</keyword>
<organism evidence="20 21">
    <name type="scientific">Vibrio albus</name>
    <dbReference type="NCBI Taxonomy" id="2200953"/>
    <lineage>
        <taxon>Bacteria</taxon>
        <taxon>Pseudomonadati</taxon>
        <taxon>Pseudomonadota</taxon>
        <taxon>Gammaproteobacteria</taxon>
        <taxon>Vibrionales</taxon>
        <taxon>Vibrionaceae</taxon>
        <taxon>Vibrio</taxon>
    </lineage>
</organism>
<dbReference type="PIRSF" id="PIRSF037119">
    <property type="entry name" value="STHK_PgtB"/>
    <property type="match status" value="1"/>
</dbReference>
<keyword evidence="9" id="KW-0547">Nucleotide-binding</keyword>
<dbReference type="SMART" id="SM00304">
    <property type="entry name" value="HAMP"/>
    <property type="match status" value="1"/>
</dbReference>
<evidence type="ECO:0000256" key="7">
    <source>
        <dbReference type="ARBA" id="ARBA00022679"/>
    </source>
</evidence>
<dbReference type="PROSITE" id="PS50885">
    <property type="entry name" value="HAMP"/>
    <property type="match status" value="1"/>
</dbReference>
<dbReference type="PANTHER" id="PTHR43065">
    <property type="entry name" value="SENSOR HISTIDINE KINASE"/>
    <property type="match status" value="1"/>
</dbReference>
<dbReference type="Proteomes" id="UP000245362">
    <property type="component" value="Unassembled WGS sequence"/>
</dbReference>
<dbReference type="GO" id="GO:0005524">
    <property type="term" value="F:ATP binding"/>
    <property type="evidence" value="ECO:0007669"/>
    <property type="project" value="UniProtKB-KW"/>
</dbReference>
<evidence type="ECO:0000256" key="4">
    <source>
        <dbReference type="ARBA" id="ARBA00022475"/>
    </source>
</evidence>
<dbReference type="InterPro" id="IPR005467">
    <property type="entry name" value="His_kinase_dom"/>
</dbReference>
<evidence type="ECO:0000256" key="13">
    <source>
        <dbReference type="ARBA" id="ARBA00023012"/>
    </source>
</evidence>
<dbReference type="GO" id="GO:0005886">
    <property type="term" value="C:plasma membrane"/>
    <property type="evidence" value="ECO:0007669"/>
    <property type="project" value="UniProtKB-SubCell"/>
</dbReference>
<dbReference type="CDD" id="cd00082">
    <property type="entry name" value="HisKA"/>
    <property type="match status" value="1"/>
</dbReference>
<dbReference type="InterPro" id="IPR036097">
    <property type="entry name" value="HisK_dim/P_sf"/>
</dbReference>
<feature type="domain" description="Histidine kinase" evidence="18">
    <location>
        <begin position="574"/>
        <end position="789"/>
    </location>
</feature>
<evidence type="ECO:0000256" key="2">
    <source>
        <dbReference type="ARBA" id="ARBA00004429"/>
    </source>
</evidence>
<dbReference type="InterPro" id="IPR004358">
    <property type="entry name" value="Sig_transdc_His_kin-like_C"/>
</dbReference>
<gene>
    <name evidence="20" type="ORF">DI392_08925</name>
</gene>
<dbReference type="FunFam" id="1.10.287.130:FF:000049">
    <property type="entry name" value="C4-dicarboxylate transport sensor protein DctB"/>
    <property type="match status" value="1"/>
</dbReference>
<evidence type="ECO:0000256" key="8">
    <source>
        <dbReference type="ARBA" id="ARBA00022692"/>
    </source>
</evidence>
<accession>A0A2U3B9V0</accession>
<keyword evidence="14 17" id="KW-0472">Membrane</keyword>
<evidence type="ECO:0000256" key="6">
    <source>
        <dbReference type="ARBA" id="ARBA00022553"/>
    </source>
</evidence>
<dbReference type="Pfam" id="PF00672">
    <property type="entry name" value="HAMP"/>
    <property type="match status" value="1"/>
</dbReference>
<evidence type="ECO:0000313" key="21">
    <source>
        <dbReference type="Proteomes" id="UP000245362"/>
    </source>
</evidence>
<dbReference type="AlphaFoldDB" id="A0A2U3B9V0"/>
<dbReference type="SMART" id="SM00387">
    <property type="entry name" value="HATPase_c"/>
    <property type="match status" value="1"/>
</dbReference>
<evidence type="ECO:0000256" key="9">
    <source>
        <dbReference type="ARBA" id="ARBA00022741"/>
    </source>
</evidence>
<dbReference type="PRINTS" id="PR00344">
    <property type="entry name" value="BCTRLSENSOR"/>
</dbReference>
<evidence type="ECO:0000256" key="1">
    <source>
        <dbReference type="ARBA" id="ARBA00000085"/>
    </source>
</evidence>
<dbReference type="Gene3D" id="1.20.58.920">
    <property type="match status" value="1"/>
</dbReference>
<comment type="catalytic activity">
    <reaction evidence="1">
        <text>ATP + protein L-histidine = ADP + protein N-phospho-L-histidine.</text>
        <dbReference type="EC" id="2.7.13.3"/>
    </reaction>
</comment>
<dbReference type="Gene3D" id="6.10.340.10">
    <property type="match status" value="1"/>
</dbReference>
<dbReference type="RefSeq" id="WP_109319570.1">
    <property type="nucleotide sequence ID" value="NZ_QFWT01000004.1"/>
</dbReference>
<dbReference type="InterPro" id="IPR003660">
    <property type="entry name" value="HAMP_dom"/>
</dbReference>
<dbReference type="SUPFAM" id="SSF47384">
    <property type="entry name" value="Homodimeric domain of signal transducing histidine kinase"/>
    <property type="match status" value="1"/>
</dbReference>
<keyword evidence="12 17" id="KW-1133">Transmembrane helix</keyword>
<proteinExistence type="predicted"/>
<evidence type="ECO:0000313" key="20">
    <source>
        <dbReference type="EMBL" id="PWI33579.1"/>
    </source>
</evidence>
<dbReference type="InterPro" id="IPR003661">
    <property type="entry name" value="HisK_dim/P_dom"/>
</dbReference>